<gene>
    <name evidence="1" type="ORF">K469DRAFT_373244</name>
</gene>
<evidence type="ECO:0000313" key="2">
    <source>
        <dbReference type="Proteomes" id="UP000800200"/>
    </source>
</evidence>
<accession>A0A6A6EK58</accession>
<reference evidence="1" key="1">
    <citation type="journal article" date="2020" name="Stud. Mycol.">
        <title>101 Dothideomycetes genomes: a test case for predicting lifestyles and emergence of pathogens.</title>
        <authorList>
            <person name="Haridas S."/>
            <person name="Albert R."/>
            <person name="Binder M."/>
            <person name="Bloem J."/>
            <person name="Labutti K."/>
            <person name="Salamov A."/>
            <person name="Andreopoulos B."/>
            <person name="Baker S."/>
            <person name="Barry K."/>
            <person name="Bills G."/>
            <person name="Bluhm B."/>
            <person name="Cannon C."/>
            <person name="Castanera R."/>
            <person name="Culley D."/>
            <person name="Daum C."/>
            <person name="Ezra D."/>
            <person name="Gonzalez J."/>
            <person name="Henrissat B."/>
            <person name="Kuo A."/>
            <person name="Liang C."/>
            <person name="Lipzen A."/>
            <person name="Lutzoni F."/>
            <person name="Magnuson J."/>
            <person name="Mondo S."/>
            <person name="Nolan M."/>
            <person name="Ohm R."/>
            <person name="Pangilinan J."/>
            <person name="Park H.-J."/>
            <person name="Ramirez L."/>
            <person name="Alfaro M."/>
            <person name="Sun H."/>
            <person name="Tritt A."/>
            <person name="Yoshinaga Y."/>
            <person name="Zwiers L.-H."/>
            <person name="Turgeon B."/>
            <person name="Goodwin S."/>
            <person name="Spatafora J."/>
            <person name="Crous P."/>
            <person name="Grigoriev I."/>
        </authorList>
    </citation>
    <scope>NUCLEOTIDE SEQUENCE</scope>
    <source>
        <strain evidence="1">CBS 207.26</strain>
    </source>
</reference>
<dbReference type="EMBL" id="ML994617">
    <property type="protein sequence ID" value="KAF2191525.1"/>
    <property type="molecule type" value="Genomic_DNA"/>
</dbReference>
<sequence length="163" mass="18718">MLINDTNFLLSRFIATSFHISASFTSTPACLYNNGSNVFPSARIQLHYQRAEKERKVGFPLACVDTCSVVFITSSVDKYNDSLCPVHLTEGNDQRWFGWILEDLARITFWKPIGNLYTTGRFAIGVFSPRRDMHITRQHSWHLCGVFLLSRIQPREGHTFWTG</sequence>
<dbReference type="Proteomes" id="UP000800200">
    <property type="component" value="Unassembled WGS sequence"/>
</dbReference>
<evidence type="ECO:0000313" key="1">
    <source>
        <dbReference type="EMBL" id="KAF2191525.1"/>
    </source>
</evidence>
<proteinExistence type="predicted"/>
<name>A0A6A6EK58_9PEZI</name>
<protein>
    <submittedName>
        <fullName evidence="1">Uncharacterized protein</fullName>
    </submittedName>
</protein>
<keyword evidence="2" id="KW-1185">Reference proteome</keyword>
<dbReference type="AlphaFoldDB" id="A0A6A6EK58"/>
<organism evidence="1 2">
    <name type="scientific">Zopfia rhizophila CBS 207.26</name>
    <dbReference type="NCBI Taxonomy" id="1314779"/>
    <lineage>
        <taxon>Eukaryota</taxon>
        <taxon>Fungi</taxon>
        <taxon>Dikarya</taxon>
        <taxon>Ascomycota</taxon>
        <taxon>Pezizomycotina</taxon>
        <taxon>Dothideomycetes</taxon>
        <taxon>Dothideomycetes incertae sedis</taxon>
        <taxon>Zopfiaceae</taxon>
        <taxon>Zopfia</taxon>
    </lineage>
</organism>